<dbReference type="GO" id="GO:0009103">
    <property type="term" value="P:lipopolysaccharide biosynthetic process"/>
    <property type="evidence" value="ECO:0007669"/>
    <property type="project" value="TreeGrafter"/>
</dbReference>
<protein>
    <recommendedName>
        <fullName evidence="2">Glycosyl transferase family 1 domain-containing protein</fullName>
    </recommendedName>
</protein>
<dbReference type="InterPro" id="IPR001296">
    <property type="entry name" value="Glyco_trans_1"/>
</dbReference>
<sequence length="405" mass="47312">MNVIFDIGIIGDSKENNKTGIYRVADELFKNLCNNENTKLFYANYGYKYSTAVDEDIEDYLKSNDLELQKVNSRKRRKFLPFRKEKLFRYFYQKMGIYDYKIMHNNDLLNNSQIYHSPYYPFSMPLNEFSHLKKVITIHDLIPILFPQFNTNAELLKQVVDNVLQGGYAICVSENTKNDLLKYEPRIDPSRVFVSLLAASPKIFYKCDDNDRFKKISEKYNLPSKYFLSLSTLEPRKNIDHVIRCFIQMIEANNINDLSLVLVGSKGWMYDKIFEEYENAEHLKNRIIFTGRVDDNDLASIYSHAYSFFYMSLYEGFGLPPLEAMQCGIATVTSNTSSLPEVVGDSGVTLDPMDDKALCNVMAKLYRDDDFRKNLSQKGLQRSKFFSWEKCVEEHIRIYKKILSL</sequence>
<dbReference type="PANTHER" id="PTHR46401:SF2">
    <property type="entry name" value="GLYCOSYLTRANSFERASE WBBK-RELATED"/>
    <property type="match status" value="1"/>
</dbReference>
<feature type="domain" description="Glycosyl transferase family 1" evidence="2">
    <location>
        <begin position="218"/>
        <end position="380"/>
    </location>
</feature>
<evidence type="ECO:0000313" key="4">
    <source>
        <dbReference type="Proteomes" id="UP000190816"/>
    </source>
</evidence>
<organism evidence="3 4">
    <name type="scientific">Elizabethkingia ursingii</name>
    <dbReference type="NCBI Taxonomy" id="1756150"/>
    <lineage>
        <taxon>Bacteria</taxon>
        <taxon>Pseudomonadati</taxon>
        <taxon>Bacteroidota</taxon>
        <taxon>Flavobacteriia</taxon>
        <taxon>Flavobacteriales</taxon>
        <taxon>Weeksellaceae</taxon>
        <taxon>Elizabethkingia</taxon>
    </lineage>
</organism>
<comment type="caution">
    <text evidence="3">The sequence shown here is derived from an EMBL/GenBank/DDBJ whole genome shotgun (WGS) entry which is preliminary data.</text>
</comment>
<dbReference type="PANTHER" id="PTHR46401">
    <property type="entry name" value="GLYCOSYLTRANSFERASE WBBK-RELATED"/>
    <property type="match status" value="1"/>
</dbReference>
<dbReference type="FunFam" id="3.40.50.2000:FF:000119">
    <property type="entry name" value="Glycosyl transferase group 1"/>
    <property type="match status" value="1"/>
</dbReference>
<dbReference type="CDD" id="cd03809">
    <property type="entry name" value="GT4_MtfB-like"/>
    <property type="match status" value="1"/>
</dbReference>
<dbReference type="AlphaFoldDB" id="A0AAJ3NBQ3"/>
<name>A0AAJ3NBQ3_9FLAO</name>
<evidence type="ECO:0000259" key="2">
    <source>
        <dbReference type="Pfam" id="PF00534"/>
    </source>
</evidence>
<dbReference type="EMBL" id="MAIC01000015">
    <property type="protein sequence ID" value="OPB74614.1"/>
    <property type="molecule type" value="Genomic_DNA"/>
</dbReference>
<reference evidence="3 4" key="1">
    <citation type="submission" date="2016-06" db="EMBL/GenBank/DDBJ databases">
        <authorList>
            <person name="Nicholson A.C."/>
        </authorList>
    </citation>
    <scope>NUCLEOTIDE SEQUENCE [LARGE SCALE GENOMIC DNA]</scope>
    <source>
        <strain evidence="3 4">G4123</strain>
    </source>
</reference>
<proteinExistence type="predicted"/>
<dbReference type="Pfam" id="PF00534">
    <property type="entry name" value="Glycos_transf_1"/>
    <property type="match status" value="1"/>
</dbReference>
<gene>
    <name evidence="3" type="ORF">BAY32_09525</name>
</gene>
<evidence type="ECO:0000313" key="3">
    <source>
        <dbReference type="EMBL" id="OPB74614.1"/>
    </source>
</evidence>
<keyword evidence="1" id="KW-0808">Transferase</keyword>
<dbReference type="KEGG" id="ego:BBD34_10660"/>
<dbReference type="GO" id="GO:0016757">
    <property type="term" value="F:glycosyltransferase activity"/>
    <property type="evidence" value="ECO:0007669"/>
    <property type="project" value="InterPro"/>
</dbReference>
<dbReference type="SUPFAM" id="SSF53756">
    <property type="entry name" value="UDP-Glycosyltransferase/glycogen phosphorylase"/>
    <property type="match status" value="1"/>
</dbReference>
<dbReference type="Proteomes" id="UP000190816">
    <property type="component" value="Unassembled WGS sequence"/>
</dbReference>
<evidence type="ECO:0000256" key="1">
    <source>
        <dbReference type="ARBA" id="ARBA00022679"/>
    </source>
</evidence>
<dbReference type="Gene3D" id="3.40.50.2000">
    <property type="entry name" value="Glycogen Phosphorylase B"/>
    <property type="match status" value="1"/>
</dbReference>
<accession>A0AAJ3NBQ3</accession>